<accession>A0A9D2AUV2</accession>
<dbReference type="InterPro" id="IPR043168">
    <property type="entry name" value="DegV_C"/>
</dbReference>
<sequence>MMKNEIVITSDSTCDLSEEQVRTNGIVILPLSVMLGEKTYKDGIDISPTDIFRYYDETGTLPKTAAPSFSDYEEFFRRFTDEGKTVIHFNISSKASGSHGFAAAAAKEIGSGKVFVVDSLALSTGQGLLVMKACDLRAQGMDAKDIYDTVMGLRQKVNTSFIPDTLLYLYKGGRCSTLSYYGAKVLSIHPMIDMKDGQLYPKKKYVGKMNRCIRSYVRDLAEEYPHYDRTRCFVTHSMADAELVELAKEMVHELFSFDEVVETVAGSIITSHCGRNTLGVLFISE</sequence>
<dbReference type="Gene3D" id="3.30.1180.10">
    <property type="match status" value="1"/>
</dbReference>
<dbReference type="EMBL" id="DXEW01000005">
    <property type="protein sequence ID" value="HIX49974.1"/>
    <property type="molecule type" value="Genomic_DNA"/>
</dbReference>
<dbReference type="GO" id="GO:0008289">
    <property type="term" value="F:lipid binding"/>
    <property type="evidence" value="ECO:0007669"/>
    <property type="project" value="UniProtKB-KW"/>
</dbReference>
<organism evidence="2 3">
    <name type="scientific">Candidatus Borkfalkia faecavium</name>
    <dbReference type="NCBI Taxonomy" id="2838508"/>
    <lineage>
        <taxon>Bacteria</taxon>
        <taxon>Bacillati</taxon>
        <taxon>Bacillota</taxon>
        <taxon>Clostridia</taxon>
        <taxon>Christensenellales</taxon>
        <taxon>Christensenellaceae</taxon>
        <taxon>Candidatus Borkfalkia</taxon>
    </lineage>
</organism>
<evidence type="ECO:0000256" key="1">
    <source>
        <dbReference type="ARBA" id="ARBA00023121"/>
    </source>
</evidence>
<comment type="caution">
    <text evidence="2">The sequence shown here is derived from an EMBL/GenBank/DDBJ whole genome shotgun (WGS) entry which is preliminary data.</text>
</comment>
<reference evidence="2" key="2">
    <citation type="submission" date="2021-04" db="EMBL/GenBank/DDBJ databases">
        <authorList>
            <person name="Gilroy R."/>
        </authorList>
    </citation>
    <scope>NUCLEOTIDE SEQUENCE</scope>
    <source>
        <strain evidence="2">2189</strain>
    </source>
</reference>
<dbReference type="Pfam" id="PF02645">
    <property type="entry name" value="DegV"/>
    <property type="match status" value="1"/>
</dbReference>
<proteinExistence type="predicted"/>
<evidence type="ECO:0000313" key="2">
    <source>
        <dbReference type="EMBL" id="HIX49974.1"/>
    </source>
</evidence>
<dbReference type="PANTHER" id="PTHR33434:SF2">
    <property type="entry name" value="FATTY ACID-BINDING PROTEIN TM_1468"/>
    <property type="match status" value="1"/>
</dbReference>
<dbReference type="PROSITE" id="PS51482">
    <property type="entry name" value="DEGV"/>
    <property type="match status" value="1"/>
</dbReference>
<dbReference type="Gene3D" id="3.40.50.10170">
    <property type="match status" value="1"/>
</dbReference>
<dbReference type="Proteomes" id="UP000886847">
    <property type="component" value="Unassembled WGS sequence"/>
</dbReference>
<gene>
    <name evidence="2" type="ORF">H9851_01665</name>
</gene>
<evidence type="ECO:0000313" key="3">
    <source>
        <dbReference type="Proteomes" id="UP000886847"/>
    </source>
</evidence>
<dbReference type="InterPro" id="IPR003797">
    <property type="entry name" value="DegV"/>
</dbReference>
<reference evidence="2" key="1">
    <citation type="journal article" date="2021" name="PeerJ">
        <title>Extensive microbial diversity within the chicken gut microbiome revealed by metagenomics and culture.</title>
        <authorList>
            <person name="Gilroy R."/>
            <person name="Ravi A."/>
            <person name="Getino M."/>
            <person name="Pursley I."/>
            <person name="Horton D.L."/>
            <person name="Alikhan N.F."/>
            <person name="Baker D."/>
            <person name="Gharbi K."/>
            <person name="Hall N."/>
            <person name="Watson M."/>
            <person name="Adriaenssens E.M."/>
            <person name="Foster-Nyarko E."/>
            <person name="Jarju S."/>
            <person name="Secka A."/>
            <person name="Antonio M."/>
            <person name="Oren A."/>
            <person name="Chaudhuri R.R."/>
            <person name="La Ragione R."/>
            <person name="Hildebrand F."/>
            <person name="Pallen M.J."/>
        </authorList>
    </citation>
    <scope>NUCLEOTIDE SEQUENCE</scope>
    <source>
        <strain evidence="2">2189</strain>
    </source>
</reference>
<dbReference type="PANTHER" id="PTHR33434">
    <property type="entry name" value="DEGV DOMAIN-CONTAINING PROTEIN DR_1986-RELATED"/>
    <property type="match status" value="1"/>
</dbReference>
<protein>
    <submittedName>
        <fullName evidence="2">DegV family protein</fullName>
    </submittedName>
</protein>
<dbReference type="NCBIfam" id="TIGR00762">
    <property type="entry name" value="DegV"/>
    <property type="match status" value="1"/>
</dbReference>
<dbReference type="InterPro" id="IPR050270">
    <property type="entry name" value="DegV_domain_contain"/>
</dbReference>
<keyword evidence="1" id="KW-0446">Lipid-binding</keyword>
<dbReference type="AlphaFoldDB" id="A0A9D2AUV2"/>
<dbReference type="SUPFAM" id="SSF82549">
    <property type="entry name" value="DAK1/DegV-like"/>
    <property type="match status" value="1"/>
</dbReference>
<name>A0A9D2AUV2_9FIRM</name>